<protein>
    <submittedName>
        <fullName evidence="2">Uncharacterized protein</fullName>
    </submittedName>
</protein>
<evidence type="ECO:0000256" key="1">
    <source>
        <dbReference type="SAM" id="Coils"/>
    </source>
</evidence>
<dbReference type="AlphaFoldDB" id="A0A1W0E4B8"/>
<proteinExistence type="predicted"/>
<keyword evidence="1" id="KW-0175">Coiled coil</keyword>
<comment type="caution">
    <text evidence="2">The sequence shown here is derived from an EMBL/GenBank/DDBJ whole genome shotgun (WGS) entry which is preliminary data.</text>
</comment>
<evidence type="ECO:0000313" key="3">
    <source>
        <dbReference type="Proteomes" id="UP000192758"/>
    </source>
</evidence>
<dbReference type="EMBL" id="MNPJ01000022">
    <property type="protein sequence ID" value="OQS54068.1"/>
    <property type="molecule type" value="Genomic_DNA"/>
</dbReference>
<dbReference type="STRING" id="646526.A0A1W0E4B8"/>
<gene>
    <name evidence="2" type="ORF">EHP00_1788</name>
</gene>
<feature type="coiled-coil region" evidence="1">
    <location>
        <begin position="10"/>
        <end position="44"/>
    </location>
</feature>
<keyword evidence="3" id="KW-1185">Reference proteome</keyword>
<reference evidence="2 3" key="1">
    <citation type="journal article" date="2017" name="Environ. Microbiol.">
        <title>Decay of the glycolytic pathway and adaptation to intranuclear parasitism within Enterocytozoonidae microsporidia.</title>
        <authorList>
            <person name="Wiredu Boakye D."/>
            <person name="Jaroenlak P."/>
            <person name="Prachumwat A."/>
            <person name="Williams T.A."/>
            <person name="Bateman K.S."/>
            <person name="Itsathitphaisarn O."/>
            <person name="Sritunyalucksana K."/>
            <person name="Paszkiewicz K.H."/>
            <person name="Moore K.A."/>
            <person name="Stentiford G.D."/>
            <person name="Williams B.A."/>
        </authorList>
    </citation>
    <scope>NUCLEOTIDE SEQUENCE [LARGE SCALE GENOMIC DNA]</scope>
    <source>
        <strain evidence="2 3">TH1</strain>
    </source>
</reference>
<name>A0A1W0E4B8_9MICR</name>
<evidence type="ECO:0000313" key="2">
    <source>
        <dbReference type="EMBL" id="OQS54068.1"/>
    </source>
</evidence>
<dbReference type="VEuPathDB" id="MicrosporidiaDB:EHP00_1788"/>
<dbReference type="Proteomes" id="UP000192758">
    <property type="component" value="Unassembled WGS sequence"/>
</dbReference>
<organism evidence="2 3">
    <name type="scientific">Ecytonucleospora hepatopenaei</name>
    <dbReference type="NCBI Taxonomy" id="646526"/>
    <lineage>
        <taxon>Eukaryota</taxon>
        <taxon>Fungi</taxon>
        <taxon>Fungi incertae sedis</taxon>
        <taxon>Microsporidia</taxon>
        <taxon>Enterocytozoonidae</taxon>
        <taxon>Ecytonucleospora</taxon>
    </lineage>
</organism>
<sequence>MLPEDFKKVIDQAAEEYQALVEENARLKFNNDKLREELTKVTKLSNNRFQYVSDTNNSSTICKQVTVRGSDYTIEGKSFLRLTLLDRLQYKAPISNIKTNGDFLAFSCNKKIFVGKFANSMANNTLLLEKNKCVPYDVSLMKYDLVEYFPRVFEWWNEHLLCIFNNEVVLYDVISQKKIDSLVFDKPKLLCKSTENRFFVYVRDESKKSMIVEILFDKNGRLSTGKEVDAPKNIKSFQQYNEEIFIFITSYSIGIISNQIYETKTMHRNNVLFIHKNTVYIGGVSSGLKVFLVNNQVNLEQVDIIRFSKNIFSINSYMQNLLFISCSGGLTYIYNTDINNTMLIRTNENVIDMAIYDQTVFMLEASGHVKKFYGTELRSNPKKD</sequence>
<accession>A0A1W0E4B8</accession>